<dbReference type="InterPro" id="IPR014014">
    <property type="entry name" value="RNA_helicase_DEAD_Q_motif"/>
</dbReference>
<evidence type="ECO:0000256" key="13">
    <source>
        <dbReference type="PROSITE-ProRule" id="PRU00552"/>
    </source>
</evidence>
<evidence type="ECO:0000313" key="20">
    <source>
        <dbReference type="Proteomes" id="UP000799440"/>
    </source>
</evidence>
<evidence type="ECO:0000256" key="15">
    <source>
        <dbReference type="SAM" id="MobiDB-lite"/>
    </source>
</evidence>
<dbReference type="GO" id="GO:0008380">
    <property type="term" value="P:RNA splicing"/>
    <property type="evidence" value="ECO:0007669"/>
    <property type="project" value="UniProtKB-KW"/>
</dbReference>
<feature type="region of interest" description="Disordered" evidence="15">
    <location>
        <begin position="24"/>
        <end position="46"/>
    </location>
</feature>
<keyword evidence="7 14" id="KW-0067">ATP-binding</keyword>
<name>A0A6A6V467_9PLEO</name>
<dbReference type="GO" id="GO:0003676">
    <property type="term" value="F:nucleic acid binding"/>
    <property type="evidence" value="ECO:0007669"/>
    <property type="project" value="InterPro"/>
</dbReference>
<evidence type="ECO:0000256" key="1">
    <source>
        <dbReference type="ARBA" id="ARBA00004123"/>
    </source>
</evidence>
<dbReference type="InterPro" id="IPR011545">
    <property type="entry name" value="DEAD/DEAH_box_helicase_dom"/>
</dbReference>
<dbReference type="OrthoDB" id="196131at2759"/>
<evidence type="ECO:0000256" key="7">
    <source>
        <dbReference type="ARBA" id="ARBA00022840"/>
    </source>
</evidence>
<feature type="region of interest" description="Disordered" evidence="15">
    <location>
        <begin position="542"/>
        <end position="568"/>
    </location>
</feature>
<feature type="short sequence motif" description="Q motif" evidence="13">
    <location>
        <begin position="123"/>
        <end position="151"/>
    </location>
</feature>
<keyword evidence="20" id="KW-1185">Reference proteome</keyword>
<dbReference type="Pfam" id="PF00271">
    <property type="entry name" value="Helicase_C"/>
    <property type="match status" value="1"/>
</dbReference>
<evidence type="ECO:0000256" key="6">
    <source>
        <dbReference type="ARBA" id="ARBA00022806"/>
    </source>
</evidence>
<feature type="region of interest" description="Disordered" evidence="15">
    <location>
        <begin position="738"/>
        <end position="761"/>
    </location>
</feature>
<evidence type="ECO:0000256" key="10">
    <source>
        <dbReference type="ARBA" id="ARBA00037330"/>
    </source>
</evidence>
<dbReference type="SMART" id="SM00487">
    <property type="entry name" value="DEXDc"/>
    <property type="match status" value="1"/>
</dbReference>
<keyword evidence="3" id="KW-0507">mRNA processing</keyword>
<comment type="function">
    <text evidence="10">ATP-dependent RNA helicase involved spliceosome assembly and in nuclear splicing. Catalyzes an ATP-dependent conformational change of U2 snRNP. Bridges U1 and U2 snRNPs and enables stable U2 snRNP association with intron RNA.</text>
</comment>
<dbReference type="InterPro" id="IPR000629">
    <property type="entry name" value="RNA-helicase_DEAD-box_CS"/>
</dbReference>
<dbReference type="EMBL" id="MU006582">
    <property type="protein sequence ID" value="KAF2745412.1"/>
    <property type="molecule type" value="Genomic_DNA"/>
</dbReference>
<gene>
    <name evidence="19" type="ORF">M011DRAFT_520345</name>
</gene>
<dbReference type="PROSITE" id="PS00039">
    <property type="entry name" value="DEAD_ATP_HELICASE"/>
    <property type="match status" value="1"/>
</dbReference>
<dbReference type="InterPro" id="IPR027417">
    <property type="entry name" value="P-loop_NTPase"/>
</dbReference>
<comment type="catalytic activity">
    <reaction evidence="12">
        <text>ATP + H2O = ADP + phosphate + H(+)</text>
        <dbReference type="Rhea" id="RHEA:13065"/>
        <dbReference type="ChEBI" id="CHEBI:15377"/>
        <dbReference type="ChEBI" id="CHEBI:15378"/>
        <dbReference type="ChEBI" id="CHEBI:30616"/>
        <dbReference type="ChEBI" id="CHEBI:43474"/>
        <dbReference type="ChEBI" id="CHEBI:456216"/>
        <dbReference type="EC" id="3.6.4.13"/>
    </reaction>
</comment>
<evidence type="ECO:0000259" key="16">
    <source>
        <dbReference type="PROSITE" id="PS51192"/>
    </source>
</evidence>
<reference evidence="19" key="1">
    <citation type="journal article" date="2020" name="Stud. Mycol.">
        <title>101 Dothideomycetes genomes: a test case for predicting lifestyles and emergence of pathogens.</title>
        <authorList>
            <person name="Haridas S."/>
            <person name="Albert R."/>
            <person name="Binder M."/>
            <person name="Bloem J."/>
            <person name="Labutti K."/>
            <person name="Salamov A."/>
            <person name="Andreopoulos B."/>
            <person name="Baker S."/>
            <person name="Barry K."/>
            <person name="Bills G."/>
            <person name="Bluhm B."/>
            <person name="Cannon C."/>
            <person name="Castanera R."/>
            <person name="Culley D."/>
            <person name="Daum C."/>
            <person name="Ezra D."/>
            <person name="Gonzalez J."/>
            <person name="Henrissat B."/>
            <person name="Kuo A."/>
            <person name="Liang C."/>
            <person name="Lipzen A."/>
            <person name="Lutzoni F."/>
            <person name="Magnuson J."/>
            <person name="Mondo S."/>
            <person name="Nolan M."/>
            <person name="Ohm R."/>
            <person name="Pangilinan J."/>
            <person name="Park H.-J."/>
            <person name="Ramirez L."/>
            <person name="Alfaro M."/>
            <person name="Sun H."/>
            <person name="Tritt A."/>
            <person name="Yoshinaga Y."/>
            <person name="Zwiers L.-H."/>
            <person name="Turgeon B."/>
            <person name="Goodwin S."/>
            <person name="Spatafora J."/>
            <person name="Crous P."/>
            <person name="Grigoriev I."/>
        </authorList>
    </citation>
    <scope>NUCLEOTIDE SEQUENCE</scope>
    <source>
        <strain evidence="19">CBS 119925</strain>
    </source>
</reference>
<evidence type="ECO:0000256" key="8">
    <source>
        <dbReference type="ARBA" id="ARBA00023187"/>
    </source>
</evidence>
<dbReference type="InterPro" id="IPR056149">
    <property type="entry name" value="PRP5/DDX46/KHDC4_KH"/>
</dbReference>
<dbReference type="SMART" id="SM00490">
    <property type="entry name" value="HELICc"/>
    <property type="match status" value="1"/>
</dbReference>
<evidence type="ECO:0000256" key="3">
    <source>
        <dbReference type="ARBA" id="ARBA00022664"/>
    </source>
</evidence>
<dbReference type="FunFam" id="3.40.50.300:FF:000079">
    <property type="entry name" value="probable ATP-dependent RNA helicase DDX17"/>
    <property type="match status" value="1"/>
</dbReference>
<evidence type="ECO:0000256" key="5">
    <source>
        <dbReference type="ARBA" id="ARBA00022801"/>
    </source>
</evidence>
<evidence type="ECO:0000259" key="18">
    <source>
        <dbReference type="PROSITE" id="PS51195"/>
    </source>
</evidence>
<evidence type="ECO:0000256" key="2">
    <source>
        <dbReference type="ARBA" id="ARBA00012552"/>
    </source>
</evidence>
<dbReference type="CDD" id="cd18787">
    <property type="entry name" value="SF2_C_DEAD"/>
    <property type="match status" value="1"/>
</dbReference>
<dbReference type="PROSITE" id="PS51195">
    <property type="entry name" value="Q_MOTIF"/>
    <property type="match status" value="1"/>
</dbReference>
<accession>A0A6A6V467</accession>
<dbReference type="Gene3D" id="3.40.50.300">
    <property type="entry name" value="P-loop containing nucleotide triphosphate hydrolases"/>
    <property type="match status" value="2"/>
</dbReference>
<evidence type="ECO:0000256" key="9">
    <source>
        <dbReference type="ARBA" id="ARBA00023242"/>
    </source>
</evidence>
<dbReference type="InterPro" id="IPR001650">
    <property type="entry name" value="Helicase_C-like"/>
</dbReference>
<dbReference type="GO" id="GO:0016787">
    <property type="term" value="F:hydrolase activity"/>
    <property type="evidence" value="ECO:0007669"/>
    <property type="project" value="UniProtKB-KW"/>
</dbReference>
<dbReference type="GO" id="GO:0003724">
    <property type="term" value="F:RNA helicase activity"/>
    <property type="evidence" value="ECO:0007669"/>
    <property type="project" value="UniProtKB-EC"/>
</dbReference>
<dbReference type="PROSITE" id="PS51194">
    <property type="entry name" value="HELICASE_CTER"/>
    <property type="match status" value="1"/>
</dbReference>
<dbReference type="Pfam" id="PF23469">
    <property type="entry name" value="KH_12"/>
    <property type="match status" value="1"/>
</dbReference>
<dbReference type="PROSITE" id="PS51192">
    <property type="entry name" value="HELICASE_ATP_BIND_1"/>
    <property type="match status" value="1"/>
</dbReference>
<comment type="similarity">
    <text evidence="11">Belongs to the DEAD box helicase family. DDX46/PRP5 subfamily.</text>
</comment>
<evidence type="ECO:0000256" key="14">
    <source>
        <dbReference type="RuleBase" id="RU000492"/>
    </source>
</evidence>
<feature type="domain" description="Helicase C-terminal" evidence="17">
    <location>
        <begin position="365"/>
        <end position="510"/>
    </location>
</feature>
<evidence type="ECO:0000259" key="17">
    <source>
        <dbReference type="PROSITE" id="PS51194"/>
    </source>
</evidence>
<dbReference type="Pfam" id="PF00270">
    <property type="entry name" value="DEAD"/>
    <property type="match status" value="1"/>
</dbReference>
<dbReference type="GO" id="GO:0006397">
    <property type="term" value="P:mRNA processing"/>
    <property type="evidence" value="ECO:0007669"/>
    <property type="project" value="UniProtKB-KW"/>
</dbReference>
<feature type="domain" description="DEAD-box RNA helicase Q" evidence="18">
    <location>
        <begin position="123"/>
        <end position="151"/>
    </location>
</feature>
<keyword evidence="6 14" id="KW-0347">Helicase</keyword>
<feature type="compositionally biased region" description="Basic and acidic residues" evidence="15">
    <location>
        <begin position="542"/>
        <end position="556"/>
    </location>
</feature>
<comment type="subcellular location">
    <subcellularLocation>
        <location evidence="1">Nucleus</location>
    </subcellularLocation>
</comment>
<dbReference type="SUPFAM" id="SSF52540">
    <property type="entry name" value="P-loop containing nucleoside triphosphate hydrolases"/>
    <property type="match status" value="2"/>
</dbReference>
<keyword evidence="5 14" id="KW-0378">Hydrolase</keyword>
<dbReference type="EC" id="3.6.4.13" evidence="2"/>
<dbReference type="GO" id="GO:0005634">
    <property type="term" value="C:nucleus"/>
    <property type="evidence" value="ECO:0007669"/>
    <property type="project" value="UniProtKB-SubCell"/>
</dbReference>
<sequence length="761" mass="83103">MDTAEDEVDPLDAFMDGLTSNVEPVQNSAHQRQRGEAMFGEDADADNLEPVGDLDLLALNEKRKKKKDIPIIDHSKMDYPPFKKAFYHEPTEISEMTPEEVADMRLEMDGIKVKPKDAPRPVRKWAQMGLSQQTLDVLHQIGFTKPTSIQAQAIPVVLSGRDMIGVAKTGSGKTLAYGMPIIRHVLDQPDLKPMDGPIALILAPTRELATQIMGELKPFLKASNLRITAALGGDPISHQIAAIKRGVHVLVGTPGRLIDLLQSNSGRVLRLNRVTYVVIDEADRMFDMGFGLQITRILGNVRPDRQTLLFSATFPKAMADLARKTLTNPVEVNIGGLSTVPPEITQVVKVVEPTADKKLEVVLFHLGQFFNNEPDALALIFVERQETAEDMLQRCMKRGYPCNAIHGGKDQTDRTDAINDFRNGHISLLIATSVAARGLDVPQLKLVINYDCPTHLEDYVHRCGRTGRAGNTGTAITLIEDPGQERFAVHVAKALKQSGQEVPPELQKMADVFFEKVKNGTEKYFGGGFGGKGLDKLDAARNQERKREKRALKGDFGDESDSEPEPLPEITKTPAVVAAPGQTGVVEEAEPEWMQILKGAVDVIKTERPALDTPKAMTAMERARAAALSVNGRLSKGGAVRAGQPIDNKGPDAGAFHATITINPFPQKARWAVTNRTNVAKILEQTGTSITTKGTYYPPGSGPKEEADLPPLYILVEGDTENQVADAMHEIRQHLRDGAMADDSGQGARGATGRYNVLRPT</sequence>
<evidence type="ECO:0000256" key="12">
    <source>
        <dbReference type="ARBA" id="ARBA00047984"/>
    </source>
</evidence>
<keyword evidence="4 14" id="KW-0547">Nucleotide-binding</keyword>
<organism evidence="19 20">
    <name type="scientific">Sporormia fimetaria CBS 119925</name>
    <dbReference type="NCBI Taxonomy" id="1340428"/>
    <lineage>
        <taxon>Eukaryota</taxon>
        <taxon>Fungi</taxon>
        <taxon>Dikarya</taxon>
        <taxon>Ascomycota</taxon>
        <taxon>Pezizomycotina</taxon>
        <taxon>Dothideomycetes</taxon>
        <taxon>Pleosporomycetidae</taxon>
        <taxon>Pleosporales</taxon>
        <taxon>Sporormiaceae</taxon>
        <taxon>Sporormia</taxon>
    </lineage>
</organism>
<evidence type="ECO:0000256" key="11">
    <source>
        <dbReference type="ARBA" id="ARBA00038511"/>
    </source>
</evidence>
<dbReference type="Proteomes" id="UP000799440">
    <property type="component" value="Unassembled WGS sequence"/>
</dbReference>
<protein>
    <recommendedName>
        <fullName evidence="2">RNA helicase</fullName>
        <ecNumber evidence="2">3.6.4.13</ecNumber>
    </recommendedName>
</protein>
<evidence type="ECO:0000256" key="4">
    <source>
        <dbReference type="ARBA" id="ARBA00022741"/>
    </source>
</evidence>
<proteinExistence type="inferred from homology"/>
<keyword evidence="8" id="KW-0508">mRNA splicing</keyword>
<dbReference type="AlphaFoldDB" id="A0A6A6V467"/>
<feature type="compositionally biased region" description="Acidic residues" evidence="15">
    <location>
        <begin position="557"/>
        <end position="566"/>
    </location>
</feature>
<dbReference type="InterPro" id="IPR014001">
    <property type="entry name" value="Helicase_ATP-bd"/>
</dbReference>
<dbReference type="PANTHER" id="PTHR47958">
    <property type="entry name" value="ATP-DEPENDENT RNA HELICASE DBP3"/>
    <property type="match status" value="1"/>
</dbReference>
<keyword evidence="9" id="KW-0539">Nucleus</keyword>
<feature type="domain" description="Helicase ATP-binding" evidence="16">
    <location>
        <begin position="154"/>
        <end position="332"/>
    </location>
</feature>
<evidence type="ECO:0000313" key="19">
    <source>
        <dbReference type="EMBL" id="KAF2745412.1"/>
    </source>
</evidence>
<dbReference type="GO" id="GO:0005524">
    <property type="term" value="F:ATP binding"/>
    <property type="evidence" value="ECO:0007669"/>
    <property type="project" value="UniProtKB-KW"/>
</dbReference>